<dbReference type="SUPFAM" id="SSF55811">
    <property type="entry name" value="Nudix"/>
    <property type="match status" value="1"/>
</dbReference>
<dbReference type="InterPro" id="IPR020084">
    <property type="entry name" value="NUDIX_hydrolase_CS"/>
</dbReference>
<dbReference type="STRING" id="1754190.A0A1Y2FTN1"/>
<protein>
    <recommendedName>
        <fullName evidence="3">Nudix hydrolase domain-containing protein</fullName>
    </recommendedName>
</protein>
<dbReference type="PANTHER" id="PTHR12992">
    <property type="entry name" value="NUDIX HYDROLASE"/>
    <property type="match status" value="1"/>
</dbReference>
<dbReference type="PROSITE" id="PS00893">
    <property type="entry name" value="NUDIX_BOX"/>
    <property type="match status" value="1"/>
</dbReference>
<dbReference type="GO" id="GO:0010945">
    <property type="term" value="F:coenzyme A diphosphatase activity"/>
    <property type="evidence" value="ECO:0007669"/>
    <property type="project" value="InterPro"/>
</dbReference>
<reference evidence="4 5" key="1">
    <citation type="submission" date="2016-08" db="EMBL/GenBank/DDBJ databases">
        <title>A Parts List for Fungal Cellulosomes Revealed by Comparative Genomics.</title>
        <authorList>
            <consortium name="DOE Joint Genome Institute"/>
            <person name="Haitjema C.H."/>
            <person name="Gilmore S.P."/>
            <person name="Henske J.K."/>
            <person name="Solomon K.V."/>
            <person name="De Groot R."/>
            <person name="Kuo A."/>
            <person name="Mondo S.J."/>
            <person name="Salamov A.A."/>
            <person name="Labutti K."/>
            <person name="Zhao Z."/>
            <person name="Chiniquy J."/>
            <person name="Barry K."/>
            <person name="Brewer H.M."/>
            <person name="Purvine S.O."/>
            <person name="Wright A.T."/>
            <person name="Boxma B."/>
            <person name="Van Alen T."/>
            <person name="Hackstein J.H."/>
            <person name="Baker S.E."/>
            <person name="Grigoriev I.V."/>
            <person name="O'Malley M.A."/>
        </authorList>
    </citation>
    <scope>NUCLEOTIDE SEQUENCE [LARGE SCALE GENOMIC DNA]</scope>
    <source>
        <strain evidence="4 5">G1</strain>
    </source>
</reference>
<feature type="compositionally biased region" description="Polar residues" evidence="2">
    <location>
        <begin position="289"/>
        <end position="299"/>
    </location>
</feature>
<proteinExistence type="predicted"/>
<gene>
    <name evidence="4" type="ORF">LY90DRAFT_663197</name>
</gene>
<evidence type="ECO:0000313" key="5">
    <source>
        <dbReference type="Proteomes" id="UP000193920"/>
    </source>
</evidence>
<dbReference type="InterPro" id="IPR045121">
    <property type="entry name" value="CoAse"/>
</dbReference>
<evidence type="ECO:0000256" key="2">
    <source>
        <dbReference type="SAM" id="MobiDB-lite"/>
    </source>
</evidence>
<dbReference type="PROSITE" id="PS51462">
    <property type="entry name" value="NUDIX"/>
    <property type="match status" value="1"/>
</dbReference>
<feature type="domain" description="Nudix hydrolase" evidence="3">
    <location>
        <begin position="60"/>
        <end position="231"/>
    </location>
</feature>
<evidence type="ECO:0000313" key="4">
    <source>
        <dbReference type="EMBL" id="ORY86546.1"/>
    </source>
</evidence>
<evidence type="ECO:0000256" key="1">
    <source>
        <dbReference type="ARBA" id="ARBA00022801"/>
    </source>
</evidence>
<name>A0A1Y2FTN1_9FUNG</name>
<keyword evidence="5" id="KW-1185">Reference proteome</keyword>
<dbReference type="CDD" id="cd03426">
    <property type="entry name" value="NUDIX_CoAse_Nudt7"/>
    <property type="match status" value="1"/>
</dbReference>
<dbReference type="Proteomes" id="UP000193920">
    <property type="component" value="Unassembled WGS sequence"/>
</dbReference>
<keyword evidence="1" id="KW-0378">Hydrolase</keyword>
<dbReference type="EMBL" id="MCOG01000002">
    <property type="protein sequence ID" value="ORY86546.1"/>
    <property type="molecule type" value="Genomic_DNA"/>
</dbReference>
<dbReference type="PANTHER" id="PTHR12992:SF44">
    <property type="entry name" value="NUDIX HYDROLASE DOMAIN-CONTAINING PROTEIN"/>
    <property type="match status" value="1"/>
</dbReference>
<dbReference type="OrthoDB" id="77989at2759"/>
<dbReference type="Pfam" id="PF00293">
    <property type="entry name" value="NUDIX"/>
    <property type="match status" value="1"/>
</dbReference>
<dbReference type="Gene3D" id="3.90.79.10">
    <property type="entry name" value="Nucleoside Triphosphate Pyrophosphohydrolase"/>
    <property type="match status" value="1"/>
</dbReference>
<accession>A0A1Y2FTN1</accession>
<dbReference type="InterPro" id="IPR000086">
    <property type="entry name" value="NUDIX_hydrolase_dom"/>
</dbReference>
<comment type="caution">
    <text evidence="4">The sequence shown here is derived from an EMBL/GenBank/DDBJ whole genome shotgun (WGS) entry which is preliminary data.</text>
</comment>
<dbReference type="InterPro" id="IPR015797">
    <property type="entry name" value="NUDIX_hydrolase-like_dom_sf"/>
</dbReference>
<feature type="non-terminal residue" evidence="4">
    <location>
        <position position="436"/>
    </location>
</feature>
<evidence type="ECO:0000259" key="3">
    <source>
        <dbReference type="PROSITE" id="PS51462"/>
    </source>
</evidence>
<organism evidence="4 5">
    <name type="scientific">Neocallimastix californiae</name>
    <dbReference type="NCBI Taxonomy" id="1754190"/>
    <lineage>
        <taxon>Eukaryota</taxon>
        <taxon>Fungi</taxon>
        <taxon>Fungi incertae sedis</taxon>
        <taxon>Chytridiomycota</taxon>
        <taxon>Chytridiomycota incertae sedis</taxon>
        <taxon>Neocallimastigomycetes</taxon>
        <taxon>Neocallimastigales</taxon>
        <taxon>Neocallimastigaceae</taxon>
        <taxon>Neocallimastix</taxon>
    </lineage>
</organism>
<feature type="region of interest" description="Disordered" evidence="2">
    <location>
        <begin position="275"/>
        <end position="299"/>
    </location>
</feature>
<sequence>MSLNSYSLKKYYSTKQNINYYNQQINNYYNPPISTNDILSQLTYHLNTLKFQKIQKDYTFKRASVAAIIRVVPQNINQINENWSKCNTIEKFLSQNWVSNGVCEILYIRRSLSPTDRWSGDLALPGGKANLGENDKETCERETMEEVGLDLRSQNFIFLGQLDQREIRSLASFKKLMVLCPHVYLQISPTTPPLHVNSDEIQSIHWVPLTFFMYDNFINNWKKVSYPAVKILYLLKWLKVLEQSSQYYYLWKRIEEFILGKVSYGGILLPSDTNSKVTNDNDSDNGNNESAEGSSTYLLSSPKHSNTSFLPFASQKKPLILWGITLGITSDLVDLLYKPEELPLLSIKELASARFSHKDLEFMVKCFKNGIPWKKSENYYSQIPCRKPVISEYIDDTKFFSHMKFSAYVGLLTRMIIAWFATKKIKELISKKLIKS</sequence>
<dbReference type="AlphaFoldDB" id="A0A1Y2FTN1"/>